<dbReference type="PROSITE" id="PS51257">
    <property type="entry name" value="PROKAR_LIPOPROTEIN"/>
    <property type="match status" value="1"/>
</dbReference>
<protein>
    <submittedName>
        <fullName evidence="2">Uncharacterized protein</fullName>
    </submittedName>
</protein>
<evidence type="ECO:0000256" key="1">
    <source>
        <dbReference type="SAM" id="SignalP"/>
    </source>
</evidence>
<keyword evidence="3" id="KW-1185">Reference proteome</keyword>
<gene>
    <name evidence="2" type="ORF">JSE7799_03613</name>
</gene>
<keyword evidence="1" id="KW-0732">Signal</keyword>
<feature type="chain" id="PRO_5005810068" evidence="1">
    <location>
        <begin position="24"/>
        <end position="58"/>
    </location>
</feature>
<dbReference type="STRING" id="313367.JSE7799_03613"/>
<accession>A0A0M7BG44</accession>
<dbReference type="RefSeq" id="WP_186202001.1">
    <property type="nucleotide sequence ID" value="NZ_CYPR01000239.1"/>
</dbReference>
<organism evidence="2 3">
    <name type="scientific">Jannaschia seosinensis</name>
    <dbReference type="NCBI Taxonomy" id="313367"/>
    <lineage>
        <taxon>Bacteria</taxon>
        <taxon>Pseudomonadati</taxon>
        <taxon>Pseudomonadota</taxon>
        <taxon>Alphaproteobacteria</taxon>
        <taxon>Rhodobacterales</taxon>
        <taxon>Roseobacteraceae</taxon>
        <taxon>Jannaschia</taxon>
    </lineage>
</organism>
<dbReference type="AlphaFoldDB" id="A0A0M7BG44"/>
<reference evidence="2 3" key="1">
    <citation type="submission" date="2015-09" db="EMBL/GenBank/DDBJ databases">
        <authorList>
            <person name="Jackson K.R."/>
            <person name="Lunt B.L."/>
            <person name="Fisher J.N.B."/>
            <person name="Gardner A.V."/>
            <person name="Bailey M.E."/>
            <person name="Deus L.M."/>
            <person name="Earl A.S."/>
            <person name="Gibby P.D."/>
            <person name="Hartmann K.A."/>
            <person name="Liu J.E."/>
            <person name="Manci A.M."/>
            <person name="Nielsen D.A."/>
            <person name="Solomon M.B."/>
            <person name="Breakwell D.P."/>
            <person name="Burnett S.H."/>
            <person name="Grose J.H."/>
        </authorList>
    </citation>
    <scope>NUCLEOTIDE SEQUENCE [LARGE SCALE GENOMIC DNA]</scope>
    <source>
        <strain evidence="2 3">CECT 7799</strain>
    </source>
</reference>
<evidence type="ECO:0000313" key="3">
    <source>
        <dbReference type="Proteomes" id="UP000049455"/>
    </source>
</evidence>
<proteinExistence type="predicted"/>
<evidence type="ECO:0000313" key="2">
    <source>
        <dbReference type="EMBL" id="CUH40873.1"/>
    </source>
</evidence>
<feature type="signal peptide" evidence="1">
    <location>
        <begin position="1"/>
        <end position="23"/>
    </location>
</feature>
<sequence>MRLPLILAATLLTAACTARPLTANETALLHPIYGETLVSDDSAPLRGVGAPTFGEVRS</sequence>
<name>A0A0M7BG44_9RHOB</name>
<dbReference type="Proteomes" id="UP000049455">
    <property type="component" value="Unassembled WGS sequence"/>
</dbReference>
<dbReference type="EMBL" id="CYPR01000239">
    <property type="protein sequence ID" value="CUH40873.1"/>
    <property type="molecule type" value="Genomic_DNA"/>
</dbReference>